<evidence type="ECO:0000256" key="7">
    <source>
        <dbReference type="NCBIfam" id="TIGR02967"/>
    </source>
</evidence>
<dbReference type="Proteomes" id="UP000233256">
    <property type="component" value="Unassembled WGS sequence"/>
</dbReference>
<evidence type="ECO:0000256" key="5">
    <source>
        <dbReference type="ARBA" id="ARBA00022801"/>
    </source>
</evidence>
<dbReference type="PANTHER" id="PTHR11271">
    <property type="entry name" value="GUANINE DEAMINASE"/>
    <property type="match status" value="1"/>
</dbReference>
<dbReference type="Gene3D" id="2.30.40.10">
    <property type="entry name" value="Urease, subunit C, domain 1"/>
    <property type="match status" value="1"/>
</dbReference>
<comment type="caution">
    <text evidence="10">The sequence shown here is derived from an EMBL/GenBank/DDBJ whole genome shotgun (WGS) entry which is preliminary data.</text>
</comment>
<reference evidence="10 11" key="1">
    <citation type="journal article" date="2017" name="ISME J.">
        <title>Potential for microbial H2 and metal transformations associated with novel bacteria and archaea in deep terrestrial subsurface sediments.</title>
        <authorList>
            <person name="Hernsdorf A.W."/>
            <person name="Amano Y."/>
            <person name="Miyakawa K."/>
            <person name="Ise K."/>
            <person name="Suzuki Y."/>
            <person name="Anantharaman K."/>
            <person name="Probst A."/>
            <person name="Burstein D."/>
            <person name="Thomas B.C."/>
            <person name="Banfield J.F."/>
        </authorList>
    </citation>
    <scope>NUCLEOTIDE SEQUENCE [LARGE SCALE GENOMIC DNA]</scope>
    <source>
        <strain evidence="10">HGW-Wallbacteria-1</strain>
    </source>
</reference>
<accession>A0A2N1PR86</accession>
<dbReference type="InterPro" id="IPR006680">
    <property type="entry name" value="Amidohydro-rel"/>
</dbReference>
<sequence>MSLKSCDSPDISNLSFAVKGSFLNPLSPYKSQYIEKGVMIVEDGRISSLGPNADPPLPDELEIMDFGNRIIMPGFIDTHIHIPQVNQRARFGHSLLDWLERNIYRAEAEFSDPEKAETLSSAFFKEMIRNGTTSCMAFSSVSGPATDIAFQKARETGVRAIIGKVMMDRSDAGSAPETLSQSIEQSVALAQKWNMAENGRLRYAFTPRFAPTCSRELMLAAGSAARELGCMIQSHLSENEEEVRVVLQLFPECRSYTEVYAKYGCLDKNTVMAHCIHMSDRELEIFKDSGASVSHCPSSNLYLKSGSMSLKRMQQHNIPMGLGSDVGAGPSFSICDVMKSMNFCQPFPISPQQSLYLATLGGAEILGIGEITGNFLPGKWADFIVMDLDRLQPGFTVDSIEDLIAFLIYLGHGGMVDQVFVEGRKIKG</sequence>
<dbReference type="InterPro" id="IPR011059">
    <property type="entry name" value="Metal-dep_hydrolase_composite"/>
</dbReference>
<evidence type="ECO:0000313" key="10">
    <source>
        <dbReference type="EMBL" id="PKK90846.1"/>
    </source>
</evidence>
<dbReference type="GO" id="GO:0006147">
    <property type="term" value="P:guanine catabolic process"/>
    <property type="evidence" value="ECO:0007669"/>
    <property type="project" value="UniProtKB-UniRule"/>
</dbReference>
<feature type="domain" description="Amidohydrolase-related" evidence="9">
    <location>
        <begin position="70"/>
        <end position="424"/>
    </location>
</feature>
<dbReference type="Pfam" id="PF01979">
    <property type="entry name" value="Amidohydro_1"/>
    <property type="match status" value="1"/>
</dbReference>
<dbReference type="GO" id="GO:0005829">
    <property type="term" value="C:cytosol"/>
    <property type="evidence" value="ECO:0007669"/>
    <property type="project" value="TreeGrafter"/>
</dbReference>
<comment type="pathway">
    <text evidence="1 8">Purine metabolism; guanine degradation; xanthine from guanine: step 1/1.</text>
</comment>
<evidence type="ECO:0000256" key="1">
    <source>
        <dbReference type="ARBA" id="ARBA00004984"/>
    </source>
</evidence>
<dbReference type="EMBL" id="PGXC01000004">
    <property type="protein sequence ID" value="PKK90846.1"/>
    <property type="molecule type" value="Genomic_DNA"/>
</dbReference>
<dbReference type="Gene3D" id="3.20.20.140">
    <property type="entry name" value="Metal-dependent hydrolases"/>
    <property type="match status" value="1"/>
</dbReference>
<keyword evidence="5 8" id="KW-0378">Hydrolase</keyword>
<dbReference type="GO" id="GO:0008270">
    <property type="term" value="F:zinc ion binding"/>
    <property type="evidence" value="ECO:0007669"/>
    <property type="project" value="UniProtKB-UniRule"/>
</dbReference>
<dbReference type="SUPFAM" id="SSF51556">
    <property type="entry name" value="Metallo-dependent hydrolases"/>
    <property type="match status" value="1"/>
</dbReference>
<dbReference type="UniPathway" id="UPA00603">
    <property type="reaction ID" value="UER00660"/>
</dbReference>
<dbReference type="GO" id="GO:0008892">
    <property type="term" value="F:guanine deaminase activity"/>
    <property type="evidence" value="ECO:0007669"/>
    <property type="project" value="UniProtKB-UniRule"/>
</dbReference>
<comment type="similarity">
    <text evidence="2 8">Belongs to the metallo-dependent hydrolases superfamily. ATZ/TRZ family.</text>
</comment>
<dbReference type="NCBIfam" id="NF006679">
    <property type="entry name" value="PRK09228.1"/>
    <property type="match status" value="1"/>
</dbReference>
<evidence type="ECO:0000256" key="8">
    <source>
        <dbReference type="RuleBase" id="RU366009"/>
    </source>
</evidence>
<dbReference type="InterPro" id="IPR014311">
    <property type="entry name" value="Guanine_deaminase"/>
</dbReference>
<comment type="cofactor">
    <cofactor evidence="8">
        <name>Zn(2+)</name>
        <dbReference type="ChEBI" id="CHEBI:29105"/>
    </cofactor>
    <text evidence="8">Binds 1 zinc ion per subunit.</text>
</comment>
<keyword evidence="6 8" id="KW-0862">Zinc</keyword>
<dbReference type="InterPro" id="IPR051607">
    <property type="entry name" value="Metallo-dep_hydrolases"/>
</dbReference>
<dbReference type="EC" id="3.5.4.3" evidence="3 7"/>
<dbReference type="InterPro" id="IPR032466">
    <property type="entry name" value="Metal_Hydrolase"/>
</dbReference>
<evidence type="ECO:0000256" key="3">
    <source>
        <dbReference type="ARBA" id="ARBA00012781"/>
    </source>
</evidence>
<evidence type="ECO:0000259" key="9">
    <source>
        <dbReference type="Pfam" id="PF01979"/>
    </source>
</evidence>
<protein>
    <recommendedName>
        <fullName evidence="3 7">Guanine deaminase</fullName>
        <shortName evidence="8">Guanase</shortName>
        <ecNumber evidence="3 7">3.5.4.3</ecNumber>
    </recommendedName>
    <alternativeName>
        <fullName evidence="8">Guanine aminohydrolase</fullName>
    </alternativeName>
</protein>
<evidence type="ECO:0000256" key="6">
    <source>
        <dbReference type="ARBA" id="ARBA00022833"/>
    </source>
</evidence>
<proteinExistence type="inferred from homology"/>
<name>A0A2N1PR86_9BACT</name>
<dbReference type="PANTHER" id="PTHR11271:SF6">
    <property type="entry name" value="GUANINE DEAMINASE"/>
    <property type="match status" value="1"/>
</dbReference>
<organism evidence="10 11">
    <name type="scientific">Candidatus Wallbacteria bacterium HGW-Wallbacteria-1</name>
    <dbReference type="NCBI Taxonomy" id="2013854"/>
    <lineage>
        <taxon>Bacteria</taxon>
        <taxon>Candidatus Walliibacteriota</taxon>
    </lineage>
</organism>
<dbReference type="AlphaFoldDB" id="A0A2N1PR86"/>
<evidence type="ECO:0000313" key="11">
    <source>
        <dbReference type="Proteomes" id="UP000233256"/>
    </source>
</evidence>
<gene>
    <name evidence="10" type="primary">guaD</name>
    <name evidence="10" type="ORF">CVV64_08170</name>
</gene>
<comment type="function">
    <text evidence="8">Catalyzes the hydrolytic deamination of guanine, producing xanthine and ammonia.</text>
</comment>
<dbReference type="NCBIfam" id="TIGR02967">
    <property type="entry name" value="guan_deamin"/>
    <property type="match status" value="1"/>
</dbReference>
<keyword evidence="4 8" id="KW-0479">Metal-binding</keyword>
<dbReference type="SUPFAM" id="SSF51338">
    <property type="entry name" value="Composite domain of metallo-dependent hydrolases"/>
    <property type="match status" value="1"/>
</dbReference>
<evidence type="ECO:0000256" key="2">
    <source>
        <dbReference type="ARBA" id="ARBA00006745"/>
    </source>
</evidence>
<comment type="catalytic activity">
    <reaction evidence="8">
        <text>guanine + H2O + H(+) = xanthine + NH4(+)</text>
        <dbReference type="Rhea" id="RHEA:14665"/>
        <dbReference type="ChEBI" id="CHEBI:15377"/>
        <dbReference type="ChEBI" id="CHEBI:15378"/>
        <dbReference type="ChEBI" id="CHEBI:16235"/>
        <dbReference type="ChEBI" id="CHEBI:17712"/>
        <dbReference type="ChEBI" id="CHEBI:28938"/>
        <dbReference type="EC" id="3.5.4.3"/>
    </reaction>
</comment>
<evidence type="ECO:0000256" key="4">
    <source>
        <dbReference type="ARBA" id="ARBA00022723"/>
    </source>
</evidence>